<protein>
    <submittedName>
        <fullName evidence="1">Gp51</fullName>
    </submittedName>
</protein>
<evidence type="ECO:0000313" key="1">
    <source>
        <dbReference type="EMBL" id="ADO99093.1"/>
    </source>
</evidence>
<dbReference type="OrthoDB" id="28005at10239"/>
<accession>E3SP15</accession>
<sequence length="31" mass="3771">MPWEKEIYVNMLVNFLKEEERRMKEQQASGG</sequence>
<dbReference type="GeneID" id="10329595"/>
<dbReference type="KEGG" id="vg:10329595"/>
<proteinExistence type="predicted"/>
<name>E3SP15_9CAUD</name>
<dbReference type="EMBL" id="GU071103">
    <property type="protein sequence ID" value="ADO99093.1"/>
    <property type="molecule type" value="Genomic_DNA"/>
</dbReference>
<gene>
    <name evidence="1" type="primary">gp51</name>
    <name evidence="1" type="ORF">PSSM7_010</name>
</gene>
<organism evidence="1 2">
    <name type="scientific">Prochlorococcus phage P-SSM7</name>
    <dbReference type="NCBI Taxonomy" id="445688"/>
    <lineage>
        <taxon>Viruses</taxon>
        <taxon>Duplodnaviria</taxon>
        <taxon>Heunggongvirae</taxon>
        <taxon>Uroviricota</taxon>
        <taxon>Caudoviricetes</taxon>
        <taxon>Pantevenvirales</taxon>
        <taxon>Kyanoviridae</taxon>
        <taxon>Palaemonvirus</taxon>
        <taxon>Palaemonvirus pssm7</taxon>
    </lineage>
</organism>
<reference evidence="1 2" key="1">
    <citation type="journal article" date="2010" name="Environ. Microbiol.">
        <title>Genomic analysis of oceanic cyanobacterial myoviruses compared with T4-like myoviruses from diverse hosts and environments.</title>
        <authorList>
            <person name="Sullivan M.B."/>
            <person name="Huang K.H."/>
            <person name="Ignacio-Espinoza J.C."/>
            <person name="Berlin A.M."/>
            <person name="Kelly L."/>
            <person name="Weigele P.R."/>
            <person name="DeFrancesco A.S."/>
            <person name="Kern S.E."/>
            <person name="Thompson L.R."/>
            <person name="Young S."/>
            <person name="Yandava C."/>
            <person name="Fu R."/>
            <person name="Krastins B."/>
            <person name="Chase M."/>
            <person name="Sarracino D."/>
            <person name="Osburne M.S."/>
            <person name="Henn M.R."/>
            <person name="Chisholm S.W."/>
        </authorList>
    </citation>
    <scope>NUCLEOTIDE SEQUENCE [LARGE SCALE GENOMIC DNA]</scope>
    <source>
        <strain evidence="1">NATL1A-15</strain>
    </source>
</reference>
<keyword evidence="2" id="KW-1185">Reference proteome</keyword>
<evidence type="ECO:0000313" key="2">
    <source>
        <dbReference type="Proteomes" id="UP000006532"/>
    </source>
</evidence>
<dbReference type="Proteomes" id="UP000006532">
    <property type="component" value="Segment"/>
</dbReference>
<dbReference type="RefSeq" id="YP_004324841.1">
    <property type="nucleotide sequence ID" value="NC_015290.1"/>
</dbReference>